<keyword evidence="1" id="KW-1133">Transmembrane helix</keyword>
<keyword evidence="1" id="KW-0812">Transmembrane</keyword>
<accession>A0AAJ4XG14</accession>
<dbReference type="AlphaFoldDB" id="A0AAJ4XG14"/>
<keyword evidence="1" id="KW-0472">Membrane</keyword>
<proteinExistence type="predicted"/>
<feature type="transmembrane region" description="Helical" evidence="1">
    <location>
        <begin position="266"/>
        <end position="289"/>
    </location>
</feature>
<evidence type="ECO:0000313" key="3">
    <source>
        <dbReference type="Proteomes" id="UP000215355"/>
    </source>
</evidence>
<dbReference type="KEGG" id="smiz:4412673_03417"/>
<evidence type="ECO:0000313" key="2">
    <source>
        <dbReference type="EMBL" id="SNV58408.1"/>
    </source>
</evidence>
<organism evidence="2 3">
    <name type="scientific">Sphingobacterium mizutaii</name>
    <dbReference type="NCBI Taxonomy" id="1010"/>
    <lineage>
        <taxon>Bacteria</taxon>
        <taxon>Pseudomonadati</taxon>
        <taxon>Bacteroidota</taxon>
        <taxon>Sphingobacteriia</taxon>
        <taxon>Sphingobacteriales</taxon>
        <taxon>Sphingobacteriaceae</taxon>
        <taxon>Sphingobacterium</taxon>
    </lineage>
</organism>
<feature type="transmembrane region" description="Helical" evidence="1">
    <location>
        <begin position="6"/>
        <end position="27"/>
    </location>
</feature>
<feature type="transmembrane region" description="Helical" evidence="1">
    <location>
        <begin position="39"/>
        <end position="57"/>
    </location>
</feature>
<sequence length="298" mass="34803">MFFNRIFIPLLLLELLLLLVTSFAYFLLVRFWNINLPEWVLWLIPLALSLFFIYIFLHRILRVLYPDLSPNSIKTVPILLLFVLIPILTAILFPALAKGIRYNFSKVLHLKSINDLKAGESPVFLEVEDWYVDRMRVIPIRTISNPHFFSMGKHQVSILFIAPIFSKSDAYRTHAKAWLGFSYNKIFSQKELNAHLDDEFAKGSIAHFKKMNVRGFDYFEAFPRGAQYEVLKEMAQVHDYFKSGFINIYKGQDVDRDILSIYHSKYFLFLFGILGLPAILLISGLLAYFKPKEFDVLE</sequence>
<dbReference type="EMBL" id="LT906468">
    <property type="protein sequence ID" value="SNV58408.1"/>
    <property type="molecule type" value="Genomic_DNA"/>
</dbReference>
<evidence type="ECO:0000256" key="1">
    <source>
        <dbReference type="SAM" id="Phobius"/>
    </source>
</evidence>
<dbReference type="RefSeq" id="WP_093100461.1">
    <property type="nucleotide sequence ID" value="NZ_CP158798.1"/>
</dbReference>
<dbReference type="Proteomes" id="UP000215355">
    <property type="component" value="Chromosome 1"/>
</dbReference>
<name>A0AAJ4XG14_9SPHI</name>
<gene>
    <name evidence="2" type="ORF">SAMEA4412673_03417</name>
</gene>
<feature type="transmembrane region" description="Helical" evidence="1">
    <location>
        <begin position="77"/>
        <end position="97"/>
    </location>
</feature>
<reference evidence="2 3" key="1">
    <citation type="submission" date="2017-06" db="EMBL/GenBank/DDBJ databases">
        <authorList>
            <consortium name="Pathogen Informatics"/>
        </authorList>
    </citation>
    <scope>NUCLEOTIDE SEQUENCE [LARGE SCALE GENOMIC DNA]</scope>
    <source>
        <strain evidence="2 3">NCTC12149</strain>
    </source>
</reference>
<protein>
    <submittedName>
        <fullName evidence="2">Uncharacterized protein</fullName>
    </submittedName>
</protein>